<dbReference type="SUPFAM" id="SSF56655">
    <property type="entry name" value="Carbohydrate phosphatase"/>
    <property type="match status" value="1"/>
</dbReference>
<organism evidence="13 14">
    <name type="scientific">Planktomarina temperata RCA23</name>
    <dbReference type="NCBI Taxonomy" id="666509"/>
    <lineage>
        <taxon>Bacteria</taxon>
        <taxon>Pseudomonadati</taxon>
        <taxon>Pseudomonadota</taxon>
        <taxon>Alphaproteobacteria</taxon>
        <taxon>Rhodobacterales</taxon>
        <taxon>Paracoccaceae</taxon>
        <taxon>Planktomarina</taxon>
    </lineage>
</organism>
<dbReference type="EMBL" id="CP003984">
    <property type="protein sequence ID" value="AII87447.1"/>
    <property type="molecule type" value="Genomic_DNA"/>
</dbReference>
<keyword evidence="7" id="KW-0378">Hydrolase</keyword>
<feature type="binding site" evidence="12">
    <location>
        <position position="80"/>
    </location>
    <ligand>
        <name>Mg(2+)</name>
        <dbReference type="ChEBI" id="CHEBI:18420"/>
        <label>1</label>
        <note>catalytic</note>
    </ligand>
</feature>
<accession>A0AAN0VIW9</accession>
<evidence type="ECO:0000256" key="9">
    <source>
        <dbReference type="ARBA" id="ARBA00023102"/>
    </source>
</evidence>
<evidence type="ECO:0000256" key="8">
    <source>
        <dbReference type="ARBA" id="ARBA00022842"/>
    </source>
</evidence>
<evidence type="ECO:0000256" key="12">
    <source>
        <dbReference type="PIRSR" id="PIRSR600760-2"/>
    </source>
</evidence>
<comment type="catalytic activity">
    <reaction evidence="10">
        <text>L-histidinol phosphate + H2O = L-histidinol + phosphate</text>
        <dbReference type="Rhea" id="RHEA:14465"/>
        <dbReference type="ChEBI" id="CHEBI:15377"/>
        <dbReference type="ChEBI" id="CHEBI:43474"/>
        <dbReference type="ChEBI" id="CHEBI:57699"/>
        <dbReference type="ChEBI" id="CHEBI:57980"/>
        <dbReference type="EC" id="3.1.3.15"/>
    </reaction>
</comment>
<comment type="pathway">
    <text evidence="2">Amino-acid biosynthesis; L-histidine biosynthesis; L-histidine from 5-phospho-alpha-D-ribose 1-diphosphate: step 8/9.</text>
</comment>
<dbReference type="EC" id="3.1.3.15" evidence="4 11"/>
<dbReference type="InterPro" id="IPR011809">
    <property type="entry name" value="His_9_proposed"/>
</dbReference>
<dbReference type="AlphaFoldDB" id="A0AAN0VIW9"/>
<evidence type="ECO:0000256" key="11">
    <source>
        <dbReference type="NCBIfam" id="TIGR02067"/>
    </source>
</evidence>
<dbReference type="GO" id="GO:0004401">
    <property type="term" value="F:histidinol-phosphatase activity"/>
    <property type="evidence" value="ECO:0007669"/>
    <property type="project" value="UniProtKB-UniRule"/>
</dbReference>
<dbReference type="Gene3D" id="3.40.190.80">
    <property type="match status" value="1"/>
</dbReference>
<dbReference type="Pfam" id="PF00459">
    <property type="entry name" value="Inositol_P"/>
    <property type="match status" value="1"/>
</dbReference>
<evidence type="ECO:0000256" key="7">
    <source>
        <dbReference type="ARBA" id="ARBA00022801"/>
    </source>
</evidence>
<protein>
    <recommendedName>
        <fullName evidence="4 11">Histidinol-phosphatase</fullName>
        <ecNumber evidence="4 11">3.1.3.15</ecNumber>
    </recommendedName>
</protein>
<dbReference type="RefSeq" id="WP_236631344.1">
    <property type="nucleotide sequence ID" value="NZ_CP003984.1"/>
</dbReference>
<keyword evidence="14" id="KW-1185">Reference proteome</keyword>
<dbReference type="GO" id="GO:0006020">
    <property type="term" value="P:inositol metabolic process"/>
    <property type="evidence" value="ECO:0007669"/>
    <property type="project" value="TreeGrafter"/>
</dbReference>
<comment type="similarity">
    <text evidence="3">Belongs to the inositol monophosphatase superfamily.</text>
</comment>
<name>A0AAN0VIW9_9RHOB</name>
<evidence type="ECO:0000256" key="4">
    <source>
        <dbReference type="ARBA" id="ARBA00013085"/>
    </source>
</evidence>
<proteinExistence type="inferred from homology"/>
<dbReference type="KEGG" id="ptp:RCA23_c19160"/>
<keyword evidence="9" id="KW-0368">Histidine biosynthesis</keyword>
<feature type="binding site" evidence="12">
    <location>
        <position position="99"/>
    </location>
    <ligand>
        <name>Mg(2+)</name>
        <dbReference type="ChEBI" id="CHEBI:18420"/>
        <label>1</label>
        <note>catalytic</note>
    </ligand>
</feature>
<evidence type="ECO:0000256" key="2">
    <source>
        <dbReference type="ARBA" id="ARBA00004970"/>
    </source>
</evidence>
<feature type="binding site" evidence="12">
    <location>
        <position position="98"/>
    </location>
    <ligand>
        <name>Mg(2+)</name>
        <dbReference type="ChEBI" id="CHEBI:18420"/>
        <label>1</label>
        <note>catalytic</note>
    </ligand>
</feature>
<dbReference type="InterPro" id="IPR020583">
    <property type="entry name" value="Inositol_monoP_metal-BS"/>
</dbReference>
<gene>
    <name evidence="13" type="ORF">RCA23_c19160</name>
</gene>
<dbReference type="Proteomes" id="UP000028680">
    <property type="component" value="Chromosome"/>
</dbReference>
<evidence type="ECO:0000256" key="3">
    <source>
        <dbReference type="ARBA" id="ARBA00009759"/>
    </source>
</evidence>
<dbReference type="PROSITE" id="PS00629">
    <property type="entry name" value="IMP_1"/>
    <property type="match status" value="1"/>
</dbReference>
<keyword evidence="8 12" id="KW-0460">Magnesium</keyword>
<evidence type="ECO:0000256" key="6">
    <source>
        <dbReference type="ARBA" id="ARBA00022723"/>
    </source>
</evidence>
<dbReference type="PANTHER" id="PTHR20854:SF4">
    <property type="entry name" value="INOSITOL-1-MONOPHOSPHATASE-RELATED"/>
    <property type="match status" value="1"/>
</dbReference>
<evidence type="ECO:0000313" key="13">
    <source>
        <dbReference type="EMBL" id="AII87447.1"/>
    </source>
</evidence>
<dbReference type="PANTHER" id="PTHR20854">
    <property type="entry name" value="INOSITOL MONOPHOSPHATASE"/>
    <property type="match status" value="1"/>
</dbReference>
<evidence type="ECO:0000313" key="14">
    <source>
        <dbReference type="Proteomes" id="UP000028680"/>
    </source>
</evidence>
<dbReference type="InterPro" id="IPR000760">
    <property type="entry name" value="Inositol_monophosphatase-like"/>
</dbReference>
<feature type="binding site" evidence="12">
    <location>
        <position position="96"/>
    </location>
    <ligand>
        <name>Mg(2+)</name>
        <dbReference type="ChEBI" id="CHEBI:18420"/>
        <label>1</label>
        <note>catalytic</note>
    </ligand>
</feature>
<comment type="cofactor">
    <cofactor evidence="1 12">
        <name>Mg(2+)</name>
        <dbReference type="ChEBI" id="CHEBI:18420"/>
    </cofactor>
</comment>
<reference evidence="13 14" key="1">
    <citation type="journal article" date="2014" name="ISME J.">
        <title>Adaptation of an abundant Roseobacter RCA organism to pelagic systems revealed by genomic and transcriptomic analyses.</title>
        <authorList>
            <person name="Voget S."/>
            <person name="Wemheuer B."/>
            <person name="Brinkhoff T."/>
            <person name="Vollmers J."/>
            <person name="Dietrich S."/>
            <person name="Giebel H.A."/>
            <person name="Beardsley C."/>
            <person name="Sardemann C."/>
            <person name="Bakenhus I."/>
            <person name="Billerbeck S."/>
            <person name="Daniel R."/>
            <person name="Simon M."/>
        </authorList>
    </citation>
    <scope>NUCLEOTIDE SEQUENCE [LARGE SCALE GENOMIC DNA]</scope>
    <source>
        <strain evidence="13 14">RCA23</strain>
    </source>
</reference>
<dbReference type="GO" id="GO:0008934">
    <property type="term" value="F:inositol monophosphate 1-phosphatase activity"/>
    <property type="evidence" value="ECO:0007669"/>
    <property type="project" value="TreeGrafter"/>
</dbReference>
<evidence type="ECO:0000256" key="10">
    <source>
        <dbReference type="ARBA" id="ARBA00049158"/>
    </source>
</evidence>
<evidence type="ECO:0000256" key="5">
    <source>
        <dbReference type="ARBA" id="ARBA00022605"/>
    </source>
</evidence>
<dbReference type="GO" id="GO:0000105">
    <property type="term" value="P:L-histidine biosynthetic process"/>
    <property type="evidence" value="ECO:0007669"/>
    <property type="project" value="UniProtKB-UniRule"/>
</dbReference>
<dbReference type="CDD" id="cd01641">
    <property type="entry name" value="Bacterial_IMPase_like_1"/>
    <property type="match status" value="1"/>
</dbReference>
<sequence>MKEGRMTDQTPSPDEILSLASQLADVAAEQTLKWFRAPALLTHNKWSEGFDPVTEADKAAEAAMRALLKAQRPEDSVIGEEAQNTVGTSGLSWVLDPIDGTRGYVSGTPTWGTLIALNDGHEPIFGMIDQPYTGERFVGGFGMAFMERHGVKTPLATRRKRHLSEATIFTTFPEVGSPLEAEAFHAVAGQCQLTRYGMDCYAYALLAAGQIDLVIEAGLQAYDIQAPMALVQAAGGVVSDWRGGNPMNGGRCICAATPELHAAALEILREVPLG</sequence>
<dbReference type="GO" id="GO:0007165">
    <property type="term" value="P:signal transduction"/>
    <property type="evidence" value="ECO:0007669"/>
    <property type="project" value="TreeGrafter"/>
</dbReference>
<keyword evidence="5" id="KW-0028">Amino-acid biosynthesis</keyword>
<dbReference type="Gene3D" id="3.30.540.10">
    <property type="entry name" value="Fructose-1,6-Bisphosphatase, subunit A, domain 1"/>
    <property type="match status" value="1"/>
</dbReference>
<dbReference type="NCBIfam" id="TIGR02067">
    <property type="entry name" value="his_9_HisN"/>
    <property type="match status" value="1"/>
</dbReference>
<keyword evidence="6 12" id="KW-0479">Metal-binding</keyword>
<dbReference type="GO" id="GO:0046872">
    <property type="term" value="F:metal ion binding"/>
    <property type="evidence" value="ECO:0007669"/>
    <property type="project" value="UniProtKB-KW"/>
</dbReference>
<evidence type="ECO:0000256" key="1">
    <source>
        <dbReference type="ARBA" id="ARBA00001946"/>
    </source>
</evidence>
<dbReference type="PRINTS" id="PR00377">
    <property type="entry name" value="IMPHPHTASES"/>
</dbReference>
<feature type="binding site" evidence="12">
    <location>
        <position position="223"/>
    </location>
    <ligand>
        <name>Mg(2+)</name>
        <dbReference type="ChEBI" id="CHEBI:18420"/>
        <label>1</label>
        <note>catalytic</note>
    </ligand>
</feature>